<gene>
    <name evidence="2" type="ORF">B0H17DRAFT_1049466</name>
</gene>
<reference evidence="2" key="1">
    <citation type="submission" date="2023-03" db="EMBL/GenBank/DDBJ databases">
        <title>Massive genome expansion in bonnet fungi (Mycena s.s.) driven by repeated elements and novel gene families across ecological guilds.</title>
        <authorList>
            <consortium name="Lawrence Berkeley National Laboratory"/>
            <person name="Harder C.B."/>
            <person name="Miyauchi S."/>
            <person name="Viragh M."/>
            <person name="Kuo A."/>
            <person name="Thoen E."/>
            <person name="Andreopoulos B."/>
            <person name="Lu D."/>
            <person name="Skrede I."/>
            <person name="Drula E."/>
            <person name="Henrissat B."/>
            <person name="Morin E."/>
            <person name="Kohler A."/>
            <person name="Barry K."/>
            <person name="LaButti K."/>
            <person name="Morin E."/>
            <person name="Salamov A."/>
            <person name="Lipzen A."/>
            <person name="Mereny Z."/>
            <person name="Hegedus B."/>
            <person name="Baldrian P."/>
            <person name="Stursova M."/>
            <person name="Weitz H."/>
            <person name="Taylor A."/>
            <person name="Grigoriev I.V."/>
            <person name="Nagy L.G."/>
            <person name="Martin F."/>
            <person name="Kauserud H."/>
        </authorList>
    </citation>
    <scope>NUCLEOTIDE SEQUENCE</scope>
    <source>
        <strain evidence="2">CBHHK067</strain>
    </source>
</reference>
<keyword evidence="3" id="KW-1185">Reference proteome</keyword>
<evidence type="ECO:0000313" key="2">
    <source>
        <dbReference type="EMBL" id="KAJ7699329.1"/>
    </source>
</evidence>
<name>A0AAD7DW94_MYCRO</name>
<proteinExistence type="predicted"/>
<dbReference type="AlphaFoldDB" id="A0AAD7DW94"/>
<feature type="region of interest" description="Disordered" evidence="1">
    <location>
        <begin position="57"/>
        <end position="76"/>
    </location>
</feature>
<comment type="caution">
    <text evidence="2">The sequence shown here is derived from an EMBL/GenBank/DDBJ whole genome shotgun (WGS) entry which is preliminary data.</text>
</comment>
<evidence type="ECO:0000256" key="1">
    <source>
        <dbReference type="SAM" id="MobiDB-lite"/>
    </source>
</evidence>
<organism evidence="2 3">
    <name type="scientific">Mycena rosella</name>
    <name type="common">Pink bonnet</name>
    <name type="synonym">Agaricus rosellus</name>
    <dbReference type="NCBI Taxonomy" id="1033263"/>
    <lineage>
        <taxon>Eukaryota</taxon>
        <taxon>Fungi</taxon>
        <taxon>Dikarya</taxon>
        <taxon>Basidiomycota</taxon>
        <taxon>Agaricomycotina</taxon>
        <taxon>Agaricomycetes</taxon>
        <taxon>Agaricomycetidae</taxon>
        <taxon>Agaricales</taxon>
        <taxon>Marasmiineae</taxon>
        <taxon>Mycenaceae</taxon>
        <taxon>Mycena</taxon>
    </lineage>
</organism>
<feature type="compositionally biased region" description="Pro residues" evidence="1">
    <location>
        <begin position="61"/>
        <end position="75"/>
    </location>
</feature>
<sequence length="142" mass="16113">MRNVESVQLNLRTQINEAMSRTSVIGADLSAAVDALTRARGALDEFRRSVFDRLSRNAPSPSLPARPPPGHPGTPPVTRILSTMLLYRWRCHRFQLLAARRRATWGCRRLVSLIHRRRGSLVRLKHLWAQVLALSAPHPRDL</sequence>
<accession>A0AAD7DW94</accession>
<dbReference type="Proteomes" id="UP001221757">
    <property type="component" value="Unassembled WGS sequence"/>
</dbReference>
<dbReference type="EMBL" id="JARKIE010000023">
    <property type="protein sequence ID" value="KAJ7699329.1"/>
    <property type="molecule type" value="Genomic_DNA"/>
</dbReference>
<evidence type="ECO:0000313" key="3">
    <source>
        <dbReference type="Proteomes" id="UP001221757"/>
    </source>
</evidence>
<protein>
    <submittedName>
        <fullName evidence="2">Uncharacterized protein</fullName>
    </submittedName>
</protein>